<dbReference type="SUPFAM" id="SSF53850">
    <property type="entry name" value="Periplasmic binding protein-like II"/>
    <property type="match status" value="1"/>
</dbReference>
<proteinExistence type="predicted"/>
<name>A0A164HVV4_9CRUS</name>
<dbReference type="Proteomes" id="UP000076858">
    <property type="component" value="Unassembled WGS sequence"/>
</dbReference>
<organism evidence="1 2">
    <name type="scientific">Daphnia magna</name>
    <dbReference type="NCBI Taxonomy" id="35525"/>
    <lineage>
        <taxon>Eukaryota</taxon>
        <taxon>Metazoa</taxon>
        <taxon>Ecdysozoa</taxon>
        <taxon>Arthropoda</taxon>
        <taxon>Crustacea</taxon>
        <taxon>Branchiopoda</taxon>
        <taxon>Diplostraca</taxon>
        <taxon>Cladocera</taxon>
        <taxon>Anomopoda</taxon>
        <taxon>Daphniidae</taxon>
        <taxon>Daphnia</taxon>
    </lineage>
</organism>
<dbReference type="EMBL" id="LRGB01009281">
    <property type="protein sequence ID" value="KZS00613.1"/>
    <property type="molecule type" value="Genomic_DNA"/>
</dbReference>
<feature type="non-terminal residue" evidence="1">
    <location>
        <position position="99"/>
    </location>
</feature>
<feature type="non-terminal residue" evidence="1">
    <location>
        <position position="1"/>
    </location>
</feature>
<evidence type="ECO:0008006" key="3">
    <source>
        <dbReference type="Google" id="ProtNLM"/>
    </source>
</evidence>
<reference evidence="1 2" key="1">
    <citation type="submission" date="2016-03" db="EMBL/GenBank/DDBJ databases">
        <title>EvidentialGene: Evidence-directed Construction of Genes on Genomes.</title>
        <authorList>
            <person name="Gilbert D.G."/>
            <person name="Choi J.-H."/>
            <person name="Mockaitis K."/>
            <person name="Colbourne J."/>
            <person name="Pfrender M."/>
        </authorList>
    </citation>
    <scope>NUCLEOTIDE SEQUENCE [LARGE SCALE GENOMIC DNA]</scope>
    <source>
        <strain evidence="1 2">Xinb3</strain>
        <tissue evidence="1">Complete organism</tissue>
    </source>
</reference>
<gene>
    <name evidence="1" type="ORF">APZ42_003026</name>
</gene>
<evidence type="ECO:0000313" key="1">
    <source>
        <dbReference type="EMBL" id="KZS00613.1"/>
    </source>
</evidence>
<protein>
    <recommendedName>
        <fullName evidence="3">Solute-binding protein family 3/N-terminal domain-containing protein</fullName>
    </recommendedName>
</protein>
<evidence type="ECO:0000313" key="2">
    <source>
        <dbReference type="Proteomes" id="UP000076858"/>
    </source>
</evidence>
<dbReference type="AlphaFoldDB" id="A0A164HVV4"/>
<accession>A0A164HVV4</accession>
<sequence>KVQTLRFSTLEWPPYTGARLTGQGETSLLLQRVFRQLGYQVQIDVMPWSDAMALVNQQQQGFRGFFPEYPLLDSRYIQTSAIGYSELGLVEPVQAPLLL</sequence>
<comment type="caution">
    <text evidence="1">The sequence shown here is derived from an EMBL/GenBank/DDBJ whole genome shotgun (WGS) entry which is preliminary data.</text>
</comment>
<keyword evidence="2" id="KW-1185">Reference proteome</keyword>